<keyword evidence="5" id="KW-0805">Transcription regulation</keyword>
<dbReference type="Pfam" id="PF00512">
    <property type="entry name" value="HisKA"/>
    <property type="match status" value="1"/>
</dbReference>
<dbReference type="InterPro" id="IPR013516">
    <property type="entry name" value="Phyto_chromo_BS"/>
</dbReference>
<feature type="domain" description="Phytochrome chromophore attachment site" evidence="8">
    <location>
        <begin position="256"/>
        <end position="416"/>
    </location>
</feature>
<dbReference type="Pfam" id="PF01590">
    <property type="entry name" value="GAF"/>
    <property type="match status" value="1"/>
</dbReference>
<dbReference type="SMART" id="SM00091">
    <property type="entry name" value="PAS"/>
    <property type="match status" value="2"/>
</dbReference>
<dbReference type="CDD" id="cd00082">
    <property type="entry name" value="HisKA"/>
    <property type="match status" value="1"/>
</dbReference>
<dbReference type="SUPFAM" id="SSF55874">
    <property type="entry name" value="ATPase domain of HSP90 chaperone/DNA topoisomerase II/histidine kinase"/>
    <property type="match status" value="1"/>
</dbReference>
<proteinExistence type="inferred from homology"/>
<evidence type="ECO:0000256" key="1">
    <source>
        <dbReference type="ARBA" id="ARBA00008235"/>
    </source>
</evidence>
<dbReference type="CDD" id="cd00130">
    <property type="entry name" value="PAS"/>
    <property type="match status" value="1"/>
</dbReference>
<name>A0AAD5CCI0_AMBAR</name>
<dbReference type="SMART" id="SM00388">
    <property type="entry name" value="HisKA"/>
    <property type="match status" value="1"/>
</dbReference>
<dbReference type="InterPro" id="IPR043150">
    <property type="entry name" value="Phytochrome_PHY_sf"/>
</dbReference>
<dbReference type="InterPro" id="IPR016132">
    <property type="entry name" value="Phyto_chromo_attachment"/>
</dbReference>
<dbReference type="FunFam" id="3.30.450.270:FF:000001">
    <property type="entry name" value="Phytochrome"/>
    <property type="match status" value="1"/>
</dbReference>
<dbReference type="InterPro" id="IPR003661">
    <property type="entry name" value="HisK_dim/P_dom"/>
</dbReference>
<dbReference type="GO" id="GO:0006355">
    <property type="term" value="P:regulation of DNA-templated transcription"/>
    <property type="evidence" value="ECO:0007669"/>
    <property type="project" value="InterPro"/>
</dbReference>
<dbReference type="InterPro" id="IPR029016">
    <property type="entry name" value="GAF-like_dom_sf"/>
</dbReference>
<dbReference type="SMART" id="SM00065">
    <property type="entry name" value="GAF"/>
    <property type="match status" value="1"/>
</dbReference>
<feature type="domain" description="PAS" evidence="10">
    <location>
        <begin position="644"/>
        <end position="715"/>
    </location>
</feature>
<dbReference type="InterPro" id="IPR036890">
    <property type="entry name" value="HATPase_C_sf"/>
</dbReference>
<organism evidence="11 12">
    <name type="scientific">Ambrosia artemisiifolia</name>
    <name type="common">Common ragweed</name>
    <dbReference type="NCBI Taxonomy" id="4212"/>
    <lineage>
        <taxon>Eukaryota</taxon>
        <taxon>Viridiplantae</taxon>
        <taxon>Streptophyta</taxon>
        <taxon>Embryophyta</taxon>
        <taxon>Tracheophyta</taxon>
        <taxon>Spermatophyta</taxon>
        <taxon>Magnoliopsida</taxon>
        <taxon>eudicotyledons</taxon>
        <taxon>Gunneridae</taxon>
        <taxon>Pentapetalae</taxon>
        <taxon>asterids</taxon>
        <taxon>campanulids</taxon>
        <taxon>Asterales</taxon>
        <taxon>Asteraceae</taxon>
        <taxon>Asteroideae</taxon>
        <taxon>Heliantheae alliance</taxon>
        <taxon>Heliantheae</taxon>
        <taxon>Ambrosia</taxon>
    </lineage>
</organism>
<dbReference type="Gene3D" id="3.30.450.20">
    <property type="entry name" value="PAS domain"/>
    <property type="match status" value="3"/>
</dbReference>
<feature type="domain" description="Histidine kinase" evidence="9">
    <location>
        <begin position="922"/>
        <end position="1141"/>
    </location>
</feature>
<dbReference type="InterPro" id="IPR003018">
    <property type="entry name" value="GAF"/>
</dbReference>
<dbReference type="GO" id="GO:0009584">
    <property type="term" value="P:detection of visible light"/>
    <property type="evidence" value="ECO:0007669"/>
    <property type="project" value="InterPro"/>
</dbReference>
<accession>A0AAD5CCI0</accession>
<dbReference type="Pfam" id="PF02518">
    <property type="entry name" value="HATPase_c"/>
    <property type="match status" value="1"/>
</dbReference>
<evidence type="ECO:0000259" key="8">
    <source>
        <dbReference type="PROSITE" id="PS50046"/>
    </source>
</evidence>
<dbReference type="EMBL" id="JAMZMK010008695">
    <property type="protein sequence ID" value="KAI7738914.1"/>
    <property type="molecule type" value="Genomic_DNA"/>
</dbReference>
<keyword evidence="7" id="KW-0675">Receptor</keyword>
<dbReference type="Proteomes" id="UP001206925">
    <property type="component" value="Unassembled WGS sequence"/>
</dbReference>
<keyword evidence="3" id="KW-0716">Sensory transduction</keyword>
<dbReference type="SUPFAM" id="SSF55781">
    <property type="entry name" value="GAF domain-like"/>
    <property type="match status" value="2"/>
</dbReference>
<evidence type="ECO:0000256" key="2">
    <source>
        <dbReference type="ARBA" id="ARBA00022543"/>
    </source>
</evidence>
<dbReference type="GO" id="GO:0000155">
    <property type="term" value="F:phosphorelay sensor kinase activity"/>
    <property type="evidence" value="ECO:0007669"/>
    <property type="project" value="InterPro"/>
</dbReference>
<dbReference type="SUPFAM" id="SSF55785">
    <property type="entry name" value="PYP-like sensor domain (PAS domain)"/>
    <property type="match status" value="3"/>
</dbReference>
<evidence type="ECO:0000313" key="12">
    <source>
        <dbReference type="Proteomes" id="UP001206925"/>
    </source>
</evidence>
<dbReference type="PROSITE" id="PS50046">
    <property type="entry name" value="PHYTOCHROME_2"/>
    <property type="match status" value="1"/>
</dbReference>
<evidence type="ECO:0000256" key="4">
    <source>
        <dbReference type="ARBA" id="ARBA00022991"/>
    </source>
</evidence>
<evidence type="ECO:0000256" key="3">
    <source>
        <dbReference type="ARBA" id="ARBA00022606"/>
    </source>
</evidence>
<comment type="similarity">
    <text evidence="1">Belongs to the phytochrome family.</text>
</comment>
<keyword evidence="6" id="KW-0804">Transcription</keyword>
<protein>
    <recommendedName>
        <fullName evidence="13">Phytochrome</fullName>
    </recommendedName>
</protein>
<dbReference type="NCBIfam" id="TIGR00229">
    <property type="entry name" value="sensory_box"/>
    <property type="match status" value="1"/>
</dbReference>
<dbReference type="Pfam" id="PF08446">
    <property type="entry name" value="PAS_2"/>
    <property type="match status" value="1"/>
</dbReference>
<dbReference type="PROSITE" id="PS50112">
    <property type="entry name" value="PAS"/>
    <property type="match status" value="2"/>
</dbReference>
<dbReference type="InterPro" id="IPR013767">
    <property type="entry name" value="PAS_fold"/>
</dbReference>
<evidence type="ECO:0000256" key="5">
    <source>
        <dbReference type="ARBA" id="ARBA00023015"/>
    </source>
</evidence>
<sequence>NGRGEGLELEPVSHVESSAYSSPRCLHALVLLLLPHHMVPWLATNLSVKDPWDGEQGRGGSKMMNPTLARYGADARLLSSFEQSIESGKSFNYTDSIKHAPEAVEDHEVAAYLSIIQRGGLVQPFGCMITVEEPTFRIISFSENCFSMLDINLDNTDNNITLLGVDARTLFTSSSRALLERAVASRDIRLLNPIWVHSKTTRKPFYAILHRIDVGIVIDLEPADSSDPAALFAGAVQSQRLVVRAISRLQSLPGGDIGAMCDAIVEEVQKLTGYDRVMVYKFHDDEHGEVVSEARRSDLEPYLGLHYPATDIPQAARFLFKQNRVRIIVDSRAKSVPVIRSQELKQPTCLVNSTLRAPHGCHAVYMANMNSVASLVMAILINNNESMKLWGLVTCHHTTRRYIPFPLRYACEILMQSMGLQLYMELQLAIQIEEKKILHMQTILCDMLLQEEPFRIITHSPSLMDLVKCDGAALYFGNKVWLVGVTPSESQVTDIVKWLCNEHKDSTGFSTESLLNAGYPGAVLLGDAVCGMAAARITSNNFVFWFRSQTERQIKWAGAKHHPNNKDDGNKMHPRSSLKVFLEIVKGRSLPWEDAEINVIHSLQIIMRTSAQDVADNSGGSQGVMEYDRQSESDGQQVADISSVACEMGRLIETASVPIFGVDVCGLINGWNEKIAELTGIKASEAMGKSLIDEIVHETSHGVVEDLLYRALQGKEEKNVELKLKKVGMHQQDKPIIYVMANTCTSRYMNNIVGVCFVCQDVTDKKTIMDQFIRMEGDYNSIIRTLNPLIPPLFASNENACCSEWNAAMEELTGHMKHEVLGKVLPGEVFGGLCPLKDEDTMTKFMILLHKAIKGQDSSNLPFGFSGKDGNLVECYLTTNKRVGENGKVVGCFCFLKTNVQMSLGDDKNEQEFVLKRDDLAYIKQEIKNPLNGLLFTRELLENSAISDSQMQYLITNGACERQIASIIENLDIKSIEEGNVELNSNQFVMENLLDAIVSQVIIILKEKNIPLVHDIPNQVKVLDLVGDQFKLQIILSDFLISIVNHAPSPDGWVEIKVSTGLRMKQDGHEYIHLQFRMTHPGLGLPADTIRDMYEEGKNQGSQEGLALNLSRKLLNAMKGQVQYVRDDTKSCFLIDIDLKTKK</sequence>
<feature type="domain" description="PAS" evidence="10">
    <location>
        <begin position="778"/>
        <end position="856"/>
    </location>
</feature>
<dbReference type="Pfam" id="PF00989">
    <property type="entry name" value="PAS"/>
    <property type="match status" value="2"/>
</dbReference>
<dbReference type="Pfam" id="PF00360">
    <property type="entry name" value="PHY"/>
    <property type="match status" value="1"/>
</dbReference>
<keyword evidence="4" id="KW-0157">Chromophore</keyword>
<dbReference type="InterPro" id="IPR001294">
    <property type="entry name" value="Phytochrome"/>
</dbReference>
<dbReference type="PANTHER" id="PTHR47876">
    <property type="entry name" value="OS08G0260000 PROTEIN"/>
    <property type="match status" value="1"/>
</dbReference>
<dbReference type="Gene3D" id="3.30.565.10">
    <property type="entry name" value="Histidine kinase-like ATPase, C-terminal domain"/>
    <property type="match status" value="1"/>
</dbReference>
<evidence type="ECO:0000256" key="6">
    <source>
        <dbReference type="ARBA" id="ARBA00023163"/>
    </source>
</evidence>
<dbReference type="InterPro" id="IPR013515">
    <property type="entry name" value="Phytochrome_cen-reg"/>
</dbReference>
<dbReference type="Gene3D" id="3.30.450.40">
    <property type="match status" value="1"/>
</dbReference>
<dbReference type="InterPro" id="IPR003594">
    <property type="entry name" value="HATPase_dom"/>
</dbReference>
<dbReference type="GO" id="GO:0009881">
    <property type="term" value="F:photoreceptor activity"/>
    <property type="evidence" value="ECO:0007669"/>
    <property type="project" value="UniProtKB-KW"/>
</dbReference>
<reference evidence="11" key="1">
    <citation type="submission" date="2022-06" db="EMBL/GenBank/DDBJ databases">
        <title>Uncovering the hologenomic basis of an extraordinary plant invasion.</title>
        <authorList>
            <person name="Bieker V.C."/>
            <person name="Martin M.D."/>
            <person name="Gilbert T."/>
            <person name="Hodgins K."/>
            <person name="Battlay P."/>
            <person name="Petersen B."/>
            <person name="Wilson J."/>
        </authorList>
    </citation>
    <scope>NUCLEOTIDE SEQUENCE</scope>
    <source>
        <strain evidence="11">AA19_3_7</strain>
        <tissue evidence="11">Leaf</tissue>
    </source>
</reference>
<evidence type="ECO:0000259" key="10">
    <source>
        <dbReference type="PROSITE" id="PS50112"/>
    </source>
</evidence>
<evidence type="ECO:0008006" key="13">
    <source>
        <dbReference type="Google" id="ProtNLM"/>
    </source>
</evidence>
<dbReference type="SMART" id="SM00387">
    <property type="entry name" value="HATPase_c"/>
    <property type="match status" value="1"/>
</dbReference>
<dbReference type="PANTHER" id="PTHR47876:SF3">
    <property type="entry name" value="PHYTOCHROME 1"/>
    <property type="match status" value="1"/>
</dbReference>
<dbReference type="AlphaFoldDB" id="A0AAD5CCI0"/>
<dbReference type="InterPro" id="IPR035965">
    <property type="entry name" value="PAS-like_dom_sf"/>
</dbReference>
<dbReference type="InterPro" id="IPR005467">
    <property type="entry name" value="His_kinase_dom"/>
</dbReference>
<dbReference type="PROSITE" id="PS50109">
    <property type="entry name" value="HIS_KIN"/>
    <property type="match status" value="1"/>
</dbReference>
<evidence type="ECO:0000259" key="9">
    <source>
        <dbReference type="PROSITE" id="PS50109"/>
    </source>
</evidence>
<dbReference type="InterPro" id="IPR000014">
    <property type="entry name" value="PAS"/>
</dbReference>
<dbReference type="PRINTS" id="PR01033">
    <property type="entry name" value="PHYTOCHROME"/>
</dbReference>
<keyword evidence="2" id="KW-0600">Photoreceptor protein</keyword>
<evidence type="ECO:0000256" key="7">
    <source>
        <dbReference type="ARBA" id="ARBA00023170"/>
    </source>
</evidence>
<keyword evidence="12" id="KW-1185">Reference proteome</keyword>
<dbReference type="Gene3D" id="3.30.450.270">
    <property type="match status" value="1"/>
</dbReference>
<feature type="non-terminal residue" evidence="11">
    <location>
        <position position="1"/>
    </location>
</feature>
<dbReference type="InterPro" id="IPR013654">
    <property type="entry name" value="PAS_2"/>
</dbReference>
<evidence type="ECO:0000313" key="11">
    <source>
        <dbReference type="EMBL" id="KAI7738914.1"/>
    </source>
</evidence>
<gene>
    <name evidence="11" type="ORF">M8C21_031800</name>
</gene>
<comment type="caution">
    <text evidence="11">The sequence shown here is derived from an EMBL/GenBank/DDBJ whole genome shotgun (WGS) entry which is preliminary data.</text>
</comment>
<dbReference type="PROSITE" id="PS00245">
    <property type="entry name" value="PHYTOCHROME_1"/>
    <property type="match status" value="1"/>
</dbReference>